<accession>A0ABR4CRR9</accession>
<protein>
    <recommendedName>
        <fullName evidence="3">F-box domain-containing protein</fullName>
    </recommendedName>
</protein>
<dbReference type="EMBL" id="JAZHXI010000004">
    <property type="protein sequence ID" value="KAL2072068.1"/>
    <property type="molecule type" value="Genomic_DNA"/>
</dbReference>
<sequence>MSLLSLATEILLQILSEGTLVHHDLNNVVRTCRRLHEIGIPLLYRNLILSPLHELECPREQVVSSHKLEETFTRYQPGYLALVQEVILCLCSPKSTHGTGPTQLFELVSKFSATHTLMIDCTGDEFYSVDEPLSKFLVQCKTLFSLREIHLDLGLNSLCGEDLANIFTIPNLRTVRIAGPDLEWVSGEFDYKPTNITKLEFLRASNFPRGLVGWFQHHPVLTTFTWTIRSYSSHVWYLSEDEVARMLLPLEPLLVHLRLTHEFCKVPWDARRPANQDRDMQLDFVRFLKLEILGIHEELAFPRAKLAGSDTSDDPVSGDHYEDIIGRLPSSLQHLTIYYDPDTYHKDGPMWHMLTNFQWLLLFADQVSKKLKALSSVALVEIVECEINEEPKWEIDQMTKNVEWQYPTEAVEAFDKAGIKLRVLLNPALET</sequence>
<organism evidence="1 2">
    <name type="scientific">Oculimacula yallundae</name>
    <dbReference type="NCBI Taxonomy" id="86028"/>
    <lineage>
        <taxon>Eukaryota</taxon>
        <taxon>Fungi</taxon>
        <taxon>Dikarya</taxon>
        <taxon>Ascomycota</taxon>
        <taxon>Pezizomycotina</taxon>
        <taxon>Leotiomycetes</taxon>
        <taxon>Helotiales</taxon>
        <taxon>Ploettnerulaceae</taxon>
        <taxon>Oculimacula</taxon>
    </lineage>
</organism>
<gene>
    <name evidence="1" type="ORF">VTL71DRAFT_11411</name>
</gene>
<evidence type="ECO:0000313" key="2">
    <source>
        <dbReference type="Proteomes" id="UP001595075"/>
    </source>
</evidence>
<name>A0ABR4CRR9_9HELO</name>
<proteinExistence type="predicted"/>
<evidence type="ECO:0000313" key="1">
    <source>
        <dbReference type="EMBL" id="KAL2072068.1"/>
    </source>
</evidence>
<comment type="caution">
    <text evidence="1">The sequence shown here is derived from an EMBL/GenBank/DDBJ whole genome shotgun (WGS) entry which is preliminary data.</text>
</comment>
<reference evidence="1 2" key="1">
    <citation type="journal article" date="2024" name="Commun. Biol.">
        <title>Comparative genomic analysis of thermophilic fungi reveals convergent evolutionary adaptations and gene losses.</title>
        <authorList>
            <person name="Steindorff A.S."/>
            <person name="Aguilar-Pontes M.V."/>
            <person name="Robinson A.J."/>
            <person name="Andreopoulos B."/>
            <person name="LaButti K."/>
            <person name="Kuo A."/>
            <person name="Mondo S."/>
            <person name="Riley R."/>
            <person name="Otillar R."/>
            <person name="Haridas S."/>
            <person name="Lipzen A."/>
            <person name="Grimwood J."/>
            <person name="Schmutz J."/>
            <person name="Clum A."/>
            <person name="Reid I.D."/>
            <person name="Moisan M.C."/>
            <person name="Butler G."/>
            <person name="Nguyen T.T.M."/>
            <person name="Dewar K."/>
            <person name="Conant G."/>
            <person name="Drula E."/>
            <person name="Henrissat B."/>
            <person name="Hansel C."/>
            <person name="Singer S."/>
            <person name="Hutchinson M.I."/>
            <person name="de Vries R.P."/>
            <person name="Natvig D.O."/>
            <person name="Powell A.J."/>
            <person name="Tsang A."/>
            <person name="Grigoriev I.V."/>
        </authorList>
    </citation>
    <scope>NUCLEOTIDE SEQUENCE [LARGE SCALE GENOMIC DNA]</scope>
    <source>
        <strain evidence="1 2">CBS 494.80</strain>
    </source>
</reference>
<dbReference type="Proteomes" id="UP001595075">
    <property type="component" value="Unassembled WGS sequence"/>
</dbReference>
<evidence type="ECO:0008006" key="3">
    <source>
        <dbReference type="Google" id="ProtNLM"/>
    </source>
</evidence>
<keyword evidence="2" id="KW-1185">Reference proteome</keyword>